<evidence type="ECO:0000313" key="3">
    <source>
        <dbReference type="Proteomes" id="UP000280346"/>
    </source>
</evidence>
<organism evidence="2 3">
    <name type="scientific">Azospirillum doebereinerae</name>
    <dbReference type="NCBI Taxonomy" id="92933"/>
    <lineage>
        <taxon>Bacteria</taxon>
        <taxon>Pseudomonadati</taxon>
        <taxon>Pseudomonadota</taxon>
        <taxon>Alphaproteobacteria</taxon>
        <taxon>Rhodospirillales</taxon>
        <taxon>Azospirillaceae</taxon>
        <taxon>Azospirillum</taxon>
    </lineage>
</organism>
<dbReference type="OrthoDB" id="7305499at2"/>
<name>A0A3S0V6E3_9PROT</name>
<feature type="compositionally biased region" description="Basic and acidic residues" evidence="1">
    <location>
        <begin position="99"/>
        <end position="110"/>
    </location>
</feature>
<comment type="caution">
    <text evidence="2">The sequence shown here is derived from an EMBL/GenBank/DDBJ whole genome shotgun (WGS) entry which is preliminary data.</text>
</comment>
<gene>
    <name evidence="2" type="ORF">EJ913_12565</name>
</gene>
<sequence>MINATAFGSTSSSVQWKAVTTSSSGSAASLFKPSGGSTDSVAVSKLGHALSGVAADAFKHLDPKARGTLENLVNSGQISADDAVLGLRSLATKATFGRYTRERPQDDQDKQMQSAKESAWNNLQTSGDRMGAARAEFGKTFADLQASQERGEISMEEVQAKLAPAQKKLDETLTSIRASSGEAEGDNSVLFNADGFTKNAKGFDAAMAGRATEDGLTALYSEKGNAAEQKLASLGFNARVFGSAFKDFAATVDIPGIGRAAGAAAPTVETDAPAAKTSATAAKPTETVLTAAASATPAPDSASASAKTSATAATPATDPGNAQQAAAMLAAALEGGGTKATGILGALSGKDDDASDTVSISLVQSLKTGTAQNKSDTAQLA</sequence>
<proteinExistence type="predicted"/>
<dbReference type="Proteomes" id="UP000280346">
    <property type="component" value="Unassembled WGS sequence"/>
</dbReference>
<dbReference type="EMBL" id="RZIJ01000008">
    <property type="protein sequence ID" value="RUQ71474.1"/>
    <property type="molecule type" value="Genomic_DNA"/>
</dbReference>
<protein>
    <submittedName>
        <fullName evidence="2">Uncharacterized protein</fullName>
    </submittedName>
</protein>
<keyword evidence="3" id="KW-1185">Reference proteome</keyword>
<reference evidence="2 3" key="1">
    <citation type="submission" date="2018-12" db="EMBL/GenBank/DDBJ databases">
        <authorList>
            <person name="Yang Y."/>
        </authorList>
    </citation>
    <scope>NUCLEOTIDE SEQUENCE [LARGE SCALE GENOMIC DNA]</scope>
    <source>
        <strain evidence="2 3">GSF71</strain>
    </source>
</reference>
<accession>A0A3S0V6E3</accession>
<evidence type="ECO:0000256" key="1">
    <source>
        <dbReference type="SAM" id="MobiDB-lite"/>
    </source>
</evidence>
<evidence type="ECO:0000313" key="2">
    <source>
        <dbReference type="EMBL" id="RUQ71474.1"/>
    </source>
</evidence>
<dbReference type="AlphaFoldDB" id="A0A3S0V6E3"/>
<dbReference type="RefSeq" id="WP_126998279.1">
    <property type="nucleotide sequence ID" value="NZ_JBNPXW010000003.1"/>
</dbReference>
<feature type="region of interest" description="Disordered" evidence="1">
    <location>
        <begin position="98"/>
        <end position="119"/>
    </location>
</feature>
<feature type="region of interest" description="Disordered" evidence="1">
    <location>
        <begin position="292"/>
        <end position="319"/>
    </location>
</feature>